<dbReference type="AlphaFoldDB" id="A0A415KE72"/>
<protein>
    <submittedName>
        <fullName evidence="2">Uncharacterized protein</fullName>
    </submittedName>
</protein>
<reference evidence="1 4" key="2">
    <citation type="journal article" date="2019" name="Nat. Med.">
        <title>A library of human gut bacterial isolates paired with longitudinal multiomics data enables mechanistic microbiome research.</title>
        <authorList>
            <person name="Poyet M."/>
            <person name="Groussin M."/>
            <person name="Gibbons S.M."/>
            <person name="Avila-Pacheco J."/>
            <person name="Jiang X."/>
            <person name="Kearney S.M."/>
            <person name="Perrotta A.R."/>
            <person name="Berdy B."/>
            <person name="Zhao S."/>
            <person name="Lieberman T.D."/>
            <person name="Swanson P.K."/>
            <person name="Smith M."/>
            <person name="Roesemann S."/>
            <person name="Alexander J.E."/>
            <person name="Rich S.A."/>
            <person name="Livny J."/>
            <person name="Vlamakis H."/>
            <person name="Clish C."/>
            <person name="Bullock K."/>
            <person name="Deik A."/>
            <person name="Scott J."/>
            <person name="Pierce K.A."/>
            <person name="Xavier R.J."/>
            <person name="Alm E.J."/>
        </authorList>
    </citation>
    <scope>NUCLEOTIDE SEQUENCE [LARGE SCALE GENOMIC DNA]</scope>
    <source>
        <strain evidence="1 4">BIOML-A73</strain>
    </source>
</reference>
<evidence type="ECO:0000313" key="4">
    <source>
        <dbReference type="Proteomes" id="UP000474077"/>
    </source>
</evidence>
<evidence type="ECO:0000313" key="3">
    <source>
        <dbReference type="Proteomes" id="UP000284495"/>
    </source>
</evidence>
<dbReference type="EMBL" id="QROO01000028">
    <property type="protein sequence ID" value="RHL34515.1"/>
    <property type="molecule type" value="Genomic_DNA"/>
</dbReference>
<accession>A0A415KE72</accession>
<organism evidence="2 3">
    <name type="scientific">Bacteroides xylanisolvens</name>
    <dbReference type="NCBI Taxonomy" id="371601"/>
    <lineage>
        <taxon>Bacteria</taxon>
        <taxon>Pseudomonadati</taxon>
        <taxon>Bacteroidota</taxon>
        <taxon>Bacteroidia</taxon>
        <taxon>Bacteroidales</taxon>
        <taxon>Bacteroidaceae</taxon>
        <taxon>Bacteroides</taxon>
    </lineage>
</organism>
<dbReference type="EMBL" id="WDER01000033">
    <property type="protein sequence ID" value="KAB6082010.1"/>
    <property type="molecule type" value="Genomic_DNA"/>
</dbReference>
<dbReference type="RefSeq" id="WP_049702386.1">
    <property type="nucleotide sequence ID" value="NZ_CP072212.1"/>
</dbReference>
<sequence length="95" mass="10892">MKEYVERIIPSQCRIIDNKSGFIHIEGESAIFDMNGVYIGTAESTIGSIRENCIDAVIETLTNYKKKIIANQDKKFSCKIIKFDFNNKIKKVSQR</sequence>
<gene>
    <name evidence="2" type="ORF">DW027_19050</name>
    <name evidence="1" type="ORF">GA560_13070</name>
</gene>
<name>A0A415KE72_9BACE</name>
<proteinExistence type="predicted"/>
<evidence type="ECO:0000313" key="1">
    <source>
        <dbReference type="EMBL" id="KAB6082010.1"/>
    </source>
</evidence>
<dbReference type="Proteomes" id="UP000284495">
    <property type="component" value="Unassembled WGS sequence"/>
</dbReference>
<dbReference type="Proteomes" id="UP000474077">
    <property type="component" value="Unassembled WGS sequence"/>
</dbReference>
<reference evidence="2 3" key="1">
    <citation type="submission" date="2018-08" db="EMBL/GenBank/DDBJ databases">
        <title>A genome reference for cultivated species of the human gut microbiota.</title>
        <authorList>
            <person name="Zou Y."/>
            <person name="Xue W."/>
            <person name="Luo G."/>
        </authorList>
    </citation>
    <scope>NUCLEOTIDE SEQUENCE [LARGE SCALE GENOMIC DNA]</scope>
    <source>
        <strain evidence="2 3">AF38-2</strain>
    </source>
</reference>
<evidence type="ECO:0000313" key="2">
    <source>
        <dbReference type="EMBL" id="RHL34515.1"/>
    </source>
</evidence>
<comment type="caution">
    <text evidence="2">The sequence shown here is derived from an EMBL/GenBank/DDBJ whole genome shotgun (WGS) entry which is preliminary data.</text>
</comment>